<sequence length="100" mass="10831">MDDASLMFPIRGKSGPLIVVLWPRLRLFHVSSPAQLHHQLCGCSTGDQRLCKNSNVSHVVRLLHASVCTDAALVETKKNSIRGVAGGGGKQTMVQVQIKE</sequence>
<dbReference type="Proteomes" id="UP000095285">
    <property type="component" value="Unassembled WGS sequence"/>
</dbReference>
<evidence type="ECO:0000313" key="1">
    <source>
        <dbReference type="Proteomes" id="UP000095285"/>
    </source>
</evidence>
<name>A0A1I7VNP2_LOALO</name>
<accession>A0A1I7VNP2</accession>
<reference evidence="1" key="1">
    <citation type="submission" date="2012-04" db="EMBL/GenBank/DDBJ databases">
        <title>The Genome Sequence of Loa loa.</title>
        <authorList>
            <consortium name="The Broad Institute Genome Sequencing Platform"/>
            <consortium name="Broad Institute Genome Sequencing Center for Infectious Disease"/>
            <person name="Nutman T.B."/>
            <person name="Fink D.L."/>
            <person name="Russ C."/>
            <person name="Young S."/>
            <person name="Zeng Q."/>
            <person name="Gargeya S."/>
            <person name="Alvarado L."/>
            <person name="Berlin A."/>
            <person name="Chapman S.B."/>
            <person name="Chen Z."/>
            <person name="Freedman E."/>
            <person name="Gellesch M."/>
            <person name="Goldberg J."/>
            <person name="Griggs A."/>
            <person name="Gujja S."/>
            <person name="Heilman E.R."/>
            <person name="Heiman D."/>
            <person name="Howarth C."/>
            <person name="Mehta T."/>
            <person name="Neiman D."/>
            <person name="Pearson M."/>
            <person name="Roberts A."/>
            <person name="Saif S."/>
            <person name="Shea T."/>
            <person name="Shenoy N."/>
            <person name="Sisk P."/>
            <person name="Stolte C."/>
            <person name="Sykes S."/>
            <person name="White J."/>
            <person name="Yandava C."/>
            <person name="Haas B."/>
            <person name="Henn M.R."/>
            <person name="Nusbaum C."/>
            <person name="Birren B."/>
        </authorList>
    </citation>
    <scope>NUCLEOTIDE SEQUENCE [LARGE SCALE GENOMIC DNA]</scope>
</reference>
<organism evidence="1 2">
    <name type="scientific">Loa loa</name>
    <name type="common">Eye worm</name>
    <name type="synonym">Filaria loa</name>
    <dbReference type="NCBI Taxonomy" id="7209"/>
    <lineage>
        <taxon>Eukaryota</taxon>
        <taxon>Metazoa</taxon>
        <taxon>Ecdysozoa</taxon>
        <taxon>Nematoda</taxon>
        <taxon>Chromadorea</taxon>
        <taxon>Rhabditida</taxon>
        <taxon>Spirurina</taxon>
        <taxon>Spiruromorpha</taxon>
        <taxon>Filarioidea</taxon>
        <taxon>Onchocercidae</taxon>
        <taxon>Loa</taxon>
    </lineage>
</organism>
<protein>
    <submittedName>
        <fullName evidence="2">Uncharacterized protein</fullName>
    </submittedName>
</protein>
<evidence type="ECO:0000313" key="2">
    <source>
        <dbReference type="WBParaSite" id="EN70_4554"/>
    </source>
</evidence>
<proteinExistence type="predicted"/>
<reference evidence="2" key="2">
    <citation type="submission" date="2016-11" db="UniProtKB">
        <authorList>
            <consortium name="WormBaseParasite"/>
        </authorList>
    </citation>
    <scope>IDENTIFICATION</scope>
</reference>
<dbReference type="WBParaSite" id="EN70_4554">
    <property type="protein sequence ID" value="EN70_4554"/>
    <property type="gene ID" value="EN70_4554"/>
</dbReference>
<keyword evidence="1" id="KW-1185">Reference proteome</keyword>
<dbReference type="AlphaFoldDB" id="A0A1I7VNP2"/>